<evidence type="ECO:0000313" key="1">
    <source>
        <dbReference type="EMBL" id="TRY64423.1"/>
    </source>
</evidence>
<name>A0A553NG42_9TELE</name>
<accession>A0A553NG42</accession>
<dbReference type="Proteomes" id="UP000316079">
    <property type="component" value="Unassembled WGS sequence"/>
</dbReference>
<dbReference type="PANTHER" id="PTHR33443">
    <property type="entry name" value="ZGC:112980"/>
    <property type="match status" value="1"/>
</dbReference>
<keyword evidence="2" id="KW-1185">Reference proteome</keyword>
<dbReference type="InterPro" id="IPR053234">
    <property type="entry name" value="RPM1_Interactor"/>
</dbReference>
<reference evidence="1 2" key="1">
    <citation type="journal article" date="2019" name="Sci. Data">
        <title>Hybrid genome assembly and annotation of Danionella translucida.</title>
        <authorList>
            <person name="Kadobianskyi M."/>
            <person name="Schulze L."/>
            <person name="Schuelke M."/>
            <person name="Judkewitz B."/>
        </authorList>
    </citation>
    <scope>NUCLEOTIDE SEQUENCE [LARGE SCALE GENOMIC DNA]</scope>
    <source>
        <strain evidence="1 2">Bolton</strain>
    </source>
</reference>
<gene>
    <name evidence="1" type="ORF">DNTS_017117</name>
</gene>
<organism evidence="1 2">
    <name type="scientific">Danionella cerebrum</name>
    <dbReference type="NCBI Taxonomy" id="2873325"/>
    <lineage>
        <taxon>Eukaryota</taxon>
        <taxon>Metazoa</taxon>
        <taxon>Chordata</taxon>
        <taxon>Craniata</taxon>
        <taxon>Vertebrata</taxon>
        <taxon>Euteleostomi</taxon>
        <taxon>Actinopterygii</taxon>
        <taxon>Neopterygii</taxon>
        <taxon>Teleostei</taxon>
        <taxon>Ostariophysi</taxon>
        <taxon>Cypriniformes</taxon>
        <taxon>Danionidae</taxon>
        <taxon>Danioninae</taxon>
        <taxon>Danionella</taxon>
    </lineage>
</organism>
<dbReference type="EMBL" id="SRMA01026995">
    <property type="protein sequence ID" value="TRY64423.1"/>
    <property type="molecule type" value="Genomic_DNA"/>
</dbReference>
<comment type="caution">
    <text evidence="1">The sequence shown here is derived from an EMBL/GenBank/DDBJ whole genome shotgun (WGS) entry which is preliminary data.</text>
</comment>
<proteinExistence type="predicted"/>
<protein>
    <submittedName>
        <fullName evidence="1">Uncharacterized protein</fullName>
    </submittedName>
</protein>
<dbReference type="AlphaFoldDB" id="A0A553NG42"/>
<sequence length="697" mass="80027">MMESIPVIVLSDDEDIVEDDSLNDSSVLIVENVKTEAKITQNIVQVDEDLVITHSQTGTVLPHARYDFKQRMMWQDHYKIMPSTVTSCEFWTVPGMCHCNAHKRSIYWKHLRDKSLLGFLHELDFNFDPVDLDSDLRRAENLLQKFAASLGQKYATYLLGFPNPYSKKNCKCSCHCENESSLPSQNLTCKGCHEHHLKLLQYDYSAVDQHIKSFFHVSKMENPKTRIVMLLGAIKLFMSHTAPGNTHAINALAESVSNLLWRFMTKALTLLVEYSFSNSFTNELESFFQRCNLHYSNLPLSLSVLPWDDPLLSGVMKGQNITGEKFIRGRKFQILHEHLIVIQARVYKLQKENKYRELARYLRIVKGVNSPTLQRVRDMVPFCLLKVGDYHGAVNTLLSPMQGQACPASRLTPPEFRAYLRILVSGHVPEIKPDYNPANGQMLKPDNFRSNTWISVEGSSLLKMMEVLKFALRVLDCNTTVFADSESWIYLISLVGCTFVTPTGLVIGSSYAEPDVAYQTRSRVVACEILKELTMSSRINIPKSFETCYIEQSRILLTVQALVLRIFHSKFTPIIDAILSFRLNSWALHWFYTSLIARQDILPYVLCGLLEELAAKRFQSLPKWGESENSLIGSFLSLFFLENGINLDINTYPINYLISMWNELSCPWQKSLRLHLEDKVDKLTPNYRNFLQIIQKR</sequence>
<evidence type="ECO:0000313" key="2">
    <source>
        <dbReference type="Proteomes" id="UP000316079"/>
    </source>
</evidence>
<dbReference type="PANTHER" id="PTHR33443:SF30">
    <property type="entry name" value="SARCOSINE DEHYDROGENASE-2C PROTEIN"/>
    <property type="match status" value="1"/>
</dbReference>